<dbReference type="AlphaFoldDB" id="A0AA41WZ83"/>
<dbReference type="InterPro" id="IPR010707">
    <property type="entry name" value="DUF1285"/>
</dbReference>
<dbReference type="InterPro" id="IPR023361">
    <property type="entry name" value="DUF1285_beta_roll_sf"/>
</dbReference>
<protein>
    <submittedName>
        <fullName evidence="3">DUF1285 domain-containing protein</fullName>
    </submittedName>
</protein>
<dbReference type="Gene3D" id="2.30.270.10">
    <property type="entry name" value="duf1285 protein"/>
    <property type="match status" value="1"/>
</dbReference>
<dbReference type="InterPro" id="IPR048341">
    <property type="entry name" value="DUF1285_N"/>
</dbReference>
<dbReference type="Proteomes" id="UP001165413">
    <property type="component" value="Unassembled WGS sequence"/>
</dbReference>
<dbReference type="Pfam" id="PF06938">
    <property type="entry name" value="DUF1285_N"/>
    <property type="match status" value="1"/>
</dbReference>
<evidence type="ECO:0000313" key="4">
    <source>
        <dbReference type="Proteomes" id="UP001165413"/>
    </source>
</evidence>
<organism evidence="3 4">
    <name type="scientific">Opacimonas viscosa</name>
    <dbReference type="NCBI Taxonomy" id="2961944"/>
    <lineage>
        <taxon>Bacteria</taxon>
        <taxon>Pseudomonadati</taxon>
        <taxon>Pseudomonadota</taxon>
        <taxon>Gammaproteobacteria</taxon>
        <taxon>Alteromonadales</taxon>
        <taxon>Alteromonadaceae</taxon>
        <taxon>Opacimonas</taxon>
    </lineage>
</organism>
<keyword evidence="4" id="KW-1185">Reference proteome</keyword>
<dbReference type="Pfam" id="PF21028">
    <property type="entry name" value="DUF1285_C"/>
    <property type="match status" value="1"/>
</dbReference>
<dbReference type="EMBL" id="JANATA010000014">
    <property type="protein sequence ID" value="MCP3429035.1"/>
    <property type="molecule type" value="Genomic_DNA"/>
</dbReference>
<reference evidence="3" key="1">
    <citation type="submission" date="2022-07" db="EMBL/GenBank/DDBJ databases">
        <title>Characterization of the Novel Bacterium Alteromonas immobilis LMIT006 and Alteromonas gregis LMIT007.</title>
        <authorList>
            <person name="Lin X."/>
        </authorList>
    </citation>
    <scope>NUCLEOTIDE SEQUENCE</scope>
    <source>
        <strain evidence="3">LMIT007</strain>
    </source>
</reference>
<feature type="domain" description="DUF1285" evidence="1">
    <location>
        <begin position="21"/>
        <end position="87"/>
    </location>
</feature>
<evidence type="ECO:0000259" key="1">
    <source>
        <dbReference type="Pfam" id="PF06938"/>
    </source>
</evidence>
<dbReference type="InterPro" id="IPR048342">
    <property type="entry name" value="DUF1285_C"/>
</dbReference>
<evidence type="ECO:0000259" key="2">
    <source>
        <dbReference type="Pfam" id="PF21028"/>
    </source>
</evidence>
<dbReference type="Gene3D" id="3.10.540.10">
    <property type="entry name" value="duf1285 like domain"/>
    <property type="match status" value="1"/>
</dbReference>
<name>A0AA41WZ83_9ALTE</name>
<feature type="domain" description="DUF1285" evidence="2">
    <location>
        <begin position="88"/>
        <end position="163"/>
    </location>
</feature>
<dbReference type="PIRSF" id="PIRSF029557">
    <property type="entry name" value="UCP029557"/>
    <property type="match status" value="1"/>
</dbReference>
<accession>A0AA41WZ83</accession>
<sequence>MLSNLQKQLQDQLPGLDKTYPPVEEWNPEYCGEIPLSINDKGEWFYAGSPFTRPQLVNLFASVLKKEQDDYYLVTPVEKVKIAVADVPFIITQWDRDPHTRQIICTTATADTFYLDAQHTCELRLDPKQNQYLPYINIRRNLWAKLHQNVFYQWIDEAQESAGNVILYSGDYAVSLGQI</sequence>
<dbReference type="RefSeq" id="WP_254100929.1">
    <property type="nucleotide sequence ID" value="NZ_JANATA010000014.1"/>
</dbReference>
<evidence type="ECO:0000313" key="3">
    <source>
        <dbReference type="EMBL" id="MCP3429035.1"/>
    </source>
</evidence>
<comment type="caution">
    <text evidence="3">The sequence shown here is derived from an EMBL/GenBank/DDBJ whole genome shotgun (WGS) entry which is preliminary data.</text>
</comment>
<gene>
    <name evidence="3" type="ORF">NLF92_08775</name>
</gene>
<proteinExistence type="predicted"/>